<evidence type="ECO:0000313" key="3">
    <source>
        <dbReference type="EMBL" id="TAA48046.1"/>
    </source>
</evidence>
<feature type="domain" description="DUF6351" evidence="2">
    <location>
        <begin position="85"/>
        <end position="735"/>
    </location>
</feature>
<dbReference type="SUPFAM" id="SSF53474">
    <property type="entry name" value="alpha/beta-Hydrolases"/>
    <property type="match status" value="1"/>
</dbReference>
<sequence>MGYRPSISRLKILLQIVLVSIISFYGWQWLTFVDKYQHRQVANYPNEYRTIPILSTVKRHIRDTPRPVESFPFPIPLGGVGPDKPLYAGSNQYPFFCMSVDSQLGQPLVDNNAGLGVPIYQQAFAGNESHIIGHSKDCLIETTLHYYYQEKDGSFTRFNFDAPPEYEEVAKIDLGSELTPYIIRVETGSINRYLYMIAMPVSWPKSPERDSSQLWNKRLIYQFKGGSGIGFRQGKLRVRGLIERRSAQLAQGYALVTSTANRTSYTYNMLLAEDTVARVKSQFVSLYGDPIYTVGVGGSGGGLAQYLIAQNRPGLIDAALPLYSYSDMVSQTIYGLDCELIEHYFSVTSLNRSKWSDWNLRRSILGVNTKQGHIHRYAWLQPINQLAAGVWPEYPQGNSECQNGWFGLTSLIHNPRQSYLRSYFSKAVRQQVHWSYWEDMVGFFGRDKSGHANTTWDNRGVQYGLNALRNREISPDEFLDLNRQIGGWKPQNEMAPEKLYTVFGPQKKPLWMSLWSRHNITAPVTNTGVAPRSKASLKAIKSAYRSGQIFIGNINIPVLDIRHYLEPELNMHHVSASFEARQRIINWKGNRDNQVIWVAHPDFDPQQEAFKAMDNWMMNLLSSPERTAANSRPTAIQDRCIDANGDTIAQGPTVWDGKWNARKQGKCHQTYPMFSTSRIQAGGPWQGSVFICHRIPIKQAIASGIYGDIDMTKHLHTLGKIFPDGVCDYTKGDKGRPLDLMPPKHTLNLTPV</sequence>
<dbReference type="InterPro" id="IPR045556">
    <property type="entry name" value="DUF6351"/>
</dbReference>
<evidence type="ECO:0000256" key="1">
    <source>
        <dbReference type="SAM" id="Phobius"/>
    </source>
</evidence>
<accession>A0ABY1WTY7</accession>
<comment type="caution">
    <text evidence="3">The sequence shown here is derived from an EMBL/GenBank/DDBJ whole genome shotgun (WGS) entry which is preliminary data.</text>
</comment>
<dbReference type="Pfam" id="PF19878">
    <property type="entry name" value="DUF6351"/>
    <property type="match status" value="1"/>
</dbReference>
<keyword evidence="1" id="KW-0472">Membrane</keyword>
<dbReference type="RefSeq" id="WP_130565543.1">
    <property type="nucleotide sequence ID" value="NZ_SHLY01000001.1"/>
</dbReference>
<keyword evidence="1" id="KW-1133">Transmembrane helix</keyword>
<proteinExistence type="predicted"/>
<name>A0ABY1WTY7_9GAMM</name>
<keyword evidence="4" id="KW-1185">Reference proteome</keyword>
<keyword evidence="1" id="KW-0812">Transmembrane</keyword>
<evidence type="ECO:0000313" key="4">
    <source>
        <dbReference type="Proteomes" id="UP000292544"/>
    </source>
</evidence>
<feature type="transmembrane region" description="Helical" evidence="1">
    <location>
        <begin position="12"/>
        <end position="30"/>
    </location>
</feature>
<organism evidence="3 4">
    <name type="scientific">Corallincola spongiicola</name>
    <dbReference type="NCBI Taxonomy" id="2520508"/>
    <lineage>
        <taxon>Bacteria</taxon>
        <taxon>Pseudomonadati</taxon>
        <taxon>Pseudomonadota</taxon>
        <taxon>Gammaproteobacteria</taxon>
        <taxon>Alteromonadales</taxon>
        <taxon>Psychromonadaceae</taxon>
        <taxon>Corallincola</taxon>
    </lineage>
</organism>
<protein>
    <recommendedName>
        <fullName evidence="2">DUF6351 domain-containing protein</fullName>
    </recommendedName>
</protein>
<dbReference type="Proteomes" id="UP000292544">
    <property type="component" value="Unassembled WGS sequence"/>
</dbReference>
<dbReference type="EMBL" id="SHLY01000001">
    <property type="protein sequence ID" value="TAA48046.1"/>
    <property type="molecule type" value="Genomic_DNA"/>
</dbReference>
<evidence type="ECO:0000259" key="2">
    <source>
        <dbReference type="Pfam" id="PF19878"/>
    </source>
</evidence>
<dbReference type="InterPro" id="IPR029058">
    <property type="entry name" value="AB_hydrolase_fold"/>
</dbReference>
<gene>
    <name evidence="3" type="ORF">EXY25_02030</name>
</gene>
<reference evidence="4" key="1">
    <citation type="submission" date="2019-02" db="EMBL/GenBank/DDBJ databases">
        <title>Draft genome sequence of Muricauda sp. 176CP4-71.</title>
        <authorList>
            <person name="Park J.-S."/>
        </authorList>
    </citation>
    <scope>NUCLEOTIDE SEQUENCE [LARGE SCALE GENOMIC DNA]</scope>
    <source>
        <strain evidence="4">176GS2-150</strain>
    </source>
</reference>